<evidence type="ECO:0000313" key="4">
    <source>
        <dbReference type="Proteomes" id="UP001608902"/>
    </source>
</evidence>
<dbReference type="InterPro" id="IPR000595">
    <property type="entry name" value="cNMP-bd_dom"/>
</dbReference>
<proteinExistence type="predicted"/>
<dbReference type="AlphaFoldDB" id="A0ABD6ESU4"/>
<keyword evidence="4" id="KW-1185">Reference proteome</keyword>
<protein>
    <recommendedName>
        <fullName evidence="2">Cyclic nucleotide-binding domain-containing protein</fullName>
    </recommendedName>
</protein>
<feature type="region of interest" description="Disordered" evidence="1">
    <location>
        <begin position="117"/>
        <end position="138"/>
    </location>
</feature>
<dbReference type="PROSITE" id="PS50042">
    <property type="entry name" value="CNMP_BINDING_3"/>
    <property type="match status" value="2"/>
</dbReference>
<reference evidence="3 4" key="1">
    <citation type="submission" date="2024-08" db="EMBL/GenBank/DDBJ databases">
        <title>Gnathostoma spinigerum genome.</title>
        <authorList>
            <person name="Gonzalez-Bertolin B."/>
            <person name="Monzon S."/>
            <person name="Zaballos A."/>
            <person name="Jimenez P."/>
            <person name="Dekumyoy P."/>
            <person name="Varona S."/>
            <person name="Cuesta I."/>
            <person name="Sumanam S."/>
            <person name="Adisakwattana P."/>
            <person name="Gasser R.B."/>
            <person name="Hernandez-Gonzalez A."/>
            <person name="Young N.D."/>
            <person name="Perteguer M.J."/>
        </authorList>
    </citation>
    <scope>NUCLEOTIDE SEQUENCE [LARGE SCALE GENOMIC DNA]</scope>
    <source>
        <strain evidence="3">AL3</strain>
        <tissue evidence="3">Liver</tissue>
    </source>
</reference>
<feature type="domain" description="Cyclic nucleotide-binding" evidence="2">
    <location>
        <begin position="176"/>
        <end position="256"/>
    </location>
</feature>
<dbReference type="Pfam" id="PF00027">
    <property type="entry name" value="cNMP_binding"/>
    <property type="match status" value="2"/>
</dbReference>
<dbReference type="PANTHER" id="PTHR24567">
    <property type="entry name" value="CRP FAMILY TRANSCRIPTIONAL REGULATORY PROTEIN"/>
    <property type="match status" value="1"/>
</dbReference>
<dbReference type="InterPro" id="IPR018490">
    <property type="entry name" value="cNMP-bd_dom_sf"/>
</dbReference>
<evidence type="ECO:0000256" key="1">
    <source>
        <dbReference type="SAM" id="MobiDB-lite"/>
    </source>
</evidence>
<dbReference type="InterPro" id="IPR050397">
    <property type="entry name" value="Env_Response_Regulators"/>
</dbReference>
<feature type="domain" description="Cyclic nucleotide-binding" evidence="2">
    <location>
        <begin position="284"/>
        <end position="358"/>
    </location>
</feature>
<dbReference type="SMART" id="SM00100">
    <property type="entry name" value="cNMP"/>
    <property type="match status" value="2"/>
</dbReference>
<organism evidence="3 4">
    <name type="scientific">Gnathostoma spinigerum</name>
    <dbReference type="NCBI Taxonomy" id="75299"/>
    <lineage>
        <taxon>Eukaryota</taxon>
        <taxon>Metazoa</taxon>
        <taxon>Ecdysozoa</taxon>
        <taxon>Nematoda</taxon>
        <taxon>Chromadorea</taxon>
        <taxon>Rhabditida</taxon>
        <taxon>Spirurina</taxon>
        <taxon>Gnathostomatomorpha</taxon>
        <taxon>Gnathostomatoidea</taxon>
        <taxon>Gnathostomatidae</taxon>
        <taxon>Gnathostoma</taxon>
    </lineage>
</organism>
<dbReference type="PANTHER" id="PTHR24567:SF74">
    <property type="entry name" value="HTH-TYPE TRANSCRIPTIONAL REGULATOR ARCR"/>
    <property type="match status" value="1"/>
</dbReference>
<dbReference type="CDD" id="cd00038">
    <property type="entry name" value="CAP_ED"/>
    <property type="match status" value="2"/>
</dbReference>
<evidence type="ECO:0000259" key="2">
    <source>
        <dbReference type="PROSITE" id="PS50042"/>
    </source>
</evidence>
<name>A0ABD6ESU4_9BILA</name>
<comment type="caution">
    <text evidence="3">The sequence shown here is derived from an EMBL/GenBank/DDBJ whole genome shotgun (WGS) entry which is preliminary data.</text>
</comment>
<evidence type="ECO:0000313" key="3">
    <source>
        <dbReference type="EMBL" id="MFH4983033.1"/>
    </source>
</evidence>
<dbReference type="Gene3D" id="2.60.120.10">
    <property type="entry name" value="Jelly Rolls"/>
    <property type="match status" value="2"/>
</dbReference>
<gene>
    <name evidence="3" type="ORF">AB6A40_009742</name>
</gene>
<dbReference type="Proteomes" id="UP001608902">
    <property type="component" value="Unassembled WGS sequence"/>
</dbReference>
<feature type="compositionally biased region" description="Basic residues" evidence="1">
    <location>
        <begin position="117"/>
        <end position="128"/>
    </location>
</feature>
<accession>A0ABD6ESU4</accession>
<dbReference type="EMBL" id="JBGFUD010010868">
    <property type="protein sequence ID" value="MFH4983033.1"/>
    <property type="molecule type" value="Genomic_DNA"/>
</dbReference>
<dbReference type="SUPFAM" id="SSF51206">
    <property type="entry name" value="cAMP-binding domain-like"/>
    <property type="match status" value="3"/>
</dbReference>
<dbReference type="InterPro" id="IPR014710">
    <property type="entry name" value="RmlC-like_jellyroll"/>
</dbReference>
<sequence length="393" mass="44911">MVRKISKGDSFLSLLSLLEHLQSKDLRFRTISVRAFTDCSIACYPLHKFRDWYIKNPRPWVRPIQIVMTRLLHVTLTTLHEYLGLSVELLRRRADEKRMLTDDRHRYIPAALNVMKSHSKIKSRRRHPSSSDESNEQQTVAAKMFADALGLGTSPESIELIQTRIDIVTIAENIIFIEENSEEEKLYLVVNGCAEIFQTHPLEDDQGEDDLKVLVHPRELIGGLQLLTSEPAFYSSRSYTQVTLAVMDKQSFSELLDRRPEIILPVALSVTHRLSSFVTTVDFAIDWVLLESGQAVYRIGDEADSIFTVLSGRLRSVDNKVVIEEFGRGDMLGMIEVLQGTPRKTTVLATRFSQLARIPEGLLNFVKMQFPQVSFYIYQVLTATCKLLFIYCP</sequence>